<dbReference type="InterPro" id="IPR011330">
    <property type="entry name" value="Glyco_hydro/deAcase_b/a-brl"/>
</dbReference>
<dbReference type="InterPro" id="IPR051398">
    <property type="entry name" value="Polysacch_Deacetylase"/>
</dbReference>
<dbReference type="InterPro" id="IPR002509">
    <property type="entry name" value="NODB_dom"/>
</dbReference>
<accession>A0A2R5EVH5</accession>
<dbReference type="Pfam" id="PF01522">
    <property type="entry name" value="Polysacc_deac_1"/>
    <property type="match status" value="1"/>
</dbReference>
<dbReference type="Gene3D" id="3.20.20.370">
    <property type="entry name" value="Glycoside hydrolase/deacetylase"/>
    <property type="match status" value="1"/>
</dbReference>
<keyword evidence="5" id="KW-1185">Reference proteome</keyword>
<gene>
    <name evidence="4" type="ORF">PAT3040_01934</name>
</gene>
<name>A0A2R5EVH5_9BACL</name>
<dbReference type="GO" id="GO:0005576">
    <property type="term" value="C:extracellular region"/>
    <property type="evidence" value="ECO:0007669"/>
    <property type="project" value="UniProtKB-SubCell"/>
</dbReference>
<evidence type="ECO:0000313" key="5">
    <source>
        <dbReference type="Proteomes" id="UP000245202"/>
    </source>
</evidence>
<dbReference type="CDD" id="cd10967">
    <property type="entry name" value="CE4_GLA_like_6s"/>
    <property type="match status" value="1"/>
</dbReference>
<dbReference type="GO" id="GO:0016810">
    <property type="term" value="F:hydrolase activity, acting on carbon-nitrogen (but not peptide) bonds"/>
    <property type="evidence" value="ECO:0007669"/>
    <property type="project" value="InterPro"/>
</dbReference>
<evidence type="ECO:0000259" key="3">
    <source>
        <dbReference type="PROSITE" id="PS51677"/>
    </source>
</evidence>
<dbReference type="RefSeq" id="WP_258234914.1">
    <property type="nucleotide sequence ID" value="NZ_BDQX01000093.1"/>
</dbReference>
<dbReference type="PANTHER" id="PTHR34216">
    <property type="match status" value="1"/>
</dbReference>
<evidence type="ECO:0000256" key="1">
    <source>
        <dbReference type="ARBA" id="ARBA00004613"/>
    </source>
</evidence>
<comment type="caution">
    <text evidence="4">The sequence shown here is derived from an EMBL/GenBank/DDBJ whole genome shotgun (WGS) entry which is preliminary data.</text>
</comment>
<evidence type="ECO:0000313" key="4">
    <source>
        <dbReference type="EMBL" id="GBG07384.1"/>
    </source>
</evidence>
<keyword evidence="2" id="KW-0732">Signal</keyword>
<proteinExistence type="predicted"/>
<organism evidence="4 5">
    <name type="scientific">Paenibacillus agaridevorans</name>
    <dbReference type="NCBI Taxonomy" id="171404"/>
    <lineage>
        <taxon>Bacteria</taxon>
        <taxon>Bacillati</taxon>
        <taxon>Bacillota</taxon>
        <taxon>Bacilli</taxon>
        <taxon>Bacillales</taxon>
        <taxon>Paenibacillaceae</taxon>
        <taxon>Paenibacillus</taxon>
    </lineage>
</organism>
<dbReference type="PROSITE" id="PS51677">
    <property type="entry name" value="NODB"/>
    <property type="match status" value="1"/>
</dbReference>
<dbReference type="Proteomes" id="UP000245202">
    <property type="component" value="Unassembled WGS sequence"/>
</dbReference>
<dbReference type="PANTHER" id="PTHR34216:SF3">
    <property type="entry name" value="POLY-BETA-1,6-N-ACETYL-D-GLUCOSAMINE N-DEACETYLASE"/>
    <property type="match status" value="1"/>
</dbReference>
<sequence length="268" mass="30317">MATRKIKFDRFPNGSQKAVVFSFDDGREHDRRLVEMMNRYGLKGTFHLNSGFFGRDGYIQAEEVRALFEGHEVSAHTVTHPFLEQSPSDQVAEEILTDRAALEALVGYPVRGMSYPFGTYNDKVVEMLPALGIENARTVQSHGGFHMPADPLRWHPTCHHKTMVEKAEEFLALQSRHSRMELLFIWGHSYEFANDDNWELVDRVGELLGGRENLWHTAMSELIAYQNAVSALRFSVDRSLVHNPSATDVWIGVDGESAMVPAGKTIKL</sequence>
<evidence type="ECO:0000256" key="2">
    <source>
        <dbReference type="ARBA" id="ARBA00022729"/>
    </source>
</evidence>
<dbReference type="EMBL" id="BDQX01000093">
    <property type="protein sequence ID" value="GBG07384.1"/>
    <property type="molecule type" value="Genomic_DNA"/>
</dbReference>
<dbReference type="SUPFAM" id="SSF88713">
    <property type="entry name" value="Glycoside hydrolase/deacetylase"/>
    <property type="match status" value="1"/>
</dbReference>
<dbReference type="AlphaFoldDB" id="A0A2R5EVH5"/>
<protein>
    <submittedName>
        <fullName evidence="4">Polysaccharide deacetylase</fullName>
    </submittedName>
</protein>
<comment type="subcellular location">
    <subcellularLocation>
        <location evidence="1">Secreted</location>
    </subcellularLocation>
</comment>
<dbReference type="GO" id="GO:0005975">
    <property type="term" value="P:carbohydrate metabolic process"/>
    <property type="evidence" value="ECO:0007669"/>
    <property type="project" value="InterPro"/>
</dbReference>
<feature type="domain" description="NodB homology" evidence="3">
    <location>
        <begin position="17"/>
        <end position="268"/>
    </location>
</feature>
<reference evidence="4 5" key="1">
    <citation type="submission" date="2017-08" db="EMBL/GenBank/DDBJ databases">
        <title>Substantial Increase in Enzyme Production by Combined Drug-Resistance Mutations in Paenibacillus agaridevorans.</title>
        <authorList>
            <person name="Tanaka Y."/>
            <person name="Funane K."/>
            <person name="Hosaka T."/>
            <person name="Shiwa Y."/>
            <person name="Fujita N."/>
            <person name="Miyazaki T."/>
            <person name="Yoshikawa H."/>
            <person name="Murakami K."/>
            <person name="Kasahara K."/>
            <person name="Inaoka T."/>
            <person name="Hiraga Y."/>
            <person name="Ochi K."/>
        </authorList>
    </citation>
    <scope>NUCLEOTIDE SEQUENCE [LARGE SCALE GENOMIC DNA]</scope>
    <source>
        <strain evidence="4 5">T-3040</strain>
    </source>
</reference>